<dbReference type="PANTHER" id="PTHR19297:SF185">
    <property type="entry name" value="BETA-1,3-GALACTOSYL-O-GLYCOSYL-GLYCOPROTEIN BETA-1,6-N-ACETYLGLUCOSAMINYLTRANSFERASE 3"/>
    <property type="match status" value="1"/>
</dbReference>
<evidence type="ECO:0000256" key="4">
    <source>
        <dbReference type="ARBA" id="ARBA00022679"/>
    </source>
</evidence>
<sequence>MFRMRYRRYFRTICKYFVLFFIITLWFKYYNYIERGMQRYKIVQQKSPTTVDCTKISRNDPTEILKAKTNKKSPIQTNLQKLFEKGCEHFISERGYIMDSLTLEEKDFPIAYSIVVFKDFAQFERLLRAIYRPQNYYCIHVDLKSDNFFRTSVINMSSCFDNVFLSSRSISVVWGKISVLEADLICMEDLWKYKKWKYLINLTGQEFPLRTNYELVRILKIYDGTNDLEGTRKRANKNRWKEAGEPPDGIIPTKGSVHITANRAFIDFILHNQTAQRFFNWTKQTSVPDETFFSSINHNPHLNVPGSYKGEPETDPFIKPFLTRFKNWGTWPFDWKCYGKRVRMICVFGVEDVPLLVTRPEFFANKFHSDFEPLALDCMEEIHFNRTREQYENNLSFNFTYYENLPFIKNIVRRICLILSVLIIPSIIDAT</sequence>
<dbReference type="Pfam" id="PF02485">
    <property type="entry name" value="Branch"/>
    <property type="match status" value="1"/>
</dbReference>
<feature type="non-terminal residue" evidence="12">
    <location>
        <position position="431"/>
    </location>
</feature>
<proteinExistence type="inferred from homology"/>
<gene>
    <name evidence="12" type="ORF">KUTeg_012206</name>
</gene>
<keyword evidence="13" id="KW-1185">Reference proteome</keyword>
<evidence type="ECO:0000256" key="10">
    <source>
        <dbReference type="ARBA" id="ARBA00038150"/>
    </source>
</evidence>
<dbReference type="PANTHER" id="PTHR19297">
    <property type="entry name" value="GLYCOSYLTRANSFERASE 14 FAMILY MEMBER"/>
    <property type="match status" value="1"/>
</dbReference>
<comment type="subcellular location">
    <subcellularLocation>
        <location evidence="1">Membrane</location>
        <topology evidence="1">Single-pass type II membrane protein</topology>
    </subcellularLocation>
</comment>
<evidence type="ECO:0000256" key="9">
    <source>
        <dbReference type="ARBA" id="ARBA00023180"/>
    </source>
</evidence>
<evidence type="ECO:0000256" key="5">
    <source>
        <dbReference type="ARBA" id="ARBA00022692"/>
    </source>
</evidence>
<comment type="pathway">
    <text evidence="2">Protein modification; protein glycosylation.</text>
</comment>
<evidence type="ECO:0000256" key="1">
    <source>
        <dbReference type="ARBA" id="ARBA00004606"/>
    </source>
</evidence>
<name>A0ABQ9EYV7_TEGGR</name>
<protein>
    <recommendedName>
        <fullName evidence="14">Beta-1,3-galactosyl-O-glycosyl-glycoprotein beta-1,6-N-acetylglucosaminyltransferase</fullName>
    </recommendedName>
</protein>
<feature type="transmembrane region" description="Helical" evidence="11">
    <location>
        <begin position="12"/>
        <end position="30"/>
    </location>
</feature>
<keyword evidence="6" id="KW-0735">Signal-anchor</keyword>
<accession>A0ABQ9EYV7</accession>
<keyword evidence="5 11" id="KW-0812">Transmembrane</keyword>
<keyword evidence="4" id="KW-0808">Transferase</keyword>
<evidence type="ECO:0000256" key="11">
    <source>
        <dbReference type="SAM" id="Phobius"/>
    </source>
</evidence>
<evidence type="ECO:0000256" key="2">
    <source>
        <dbReference type="ARBA" id="ARBA00004922"/>
    </source>
</evidence>
<keyword evidence="3" id="KW-0328">Glycosyltransferase</keyword>
<comment type="caution">
    <text evidence="12">The sequence shown here is derived from an EMBL/GenBank/DDBJ whole genome shotgun (WGS) entry which is preliminary data.</text>
</comment>
<organism evidence="12 13">
    <name type="scientific">Tegillarca granosa</name>
    <name type="common">Malaysian cockle</name>
    <name type="synonym">Anadara granosa</name>
    <dbReference type="NCBI Taxonomy" id="220873"/>
    <lineage>
        <taxon>Eukaryota</taxon>
        <taxon>Metazoa</taxon>
        <taxon>Spiralia</taxon>
        <taxon>Lophotrochozoa</taxon>
        <taxon>Mollusca</taxon>
        <taxon>Bivalvia</taxon>
        <taxon>Autobranchia</taxon>
        <taxon>Pteriomorphia</taxon>
        <taxon>Arcoida</taxon>
        <taxon>Arcoidea</taxon>
        <taxon>Arcidae</taxon>
        <taxon>Tegillarca</taxon>
    </lineage>
</organism>
<comment type="similarity">
    <text evidence="10">Belongs to the glycosyltransferase 14 family.</text>
</comment>
<evidence type="ECO:0000256" key="7">
    <source>
        <dbReference type="ARBA" id="ARBA00022989"/>
    </source>
</evidence>
<dbReference type="EMBL" id="JARBDR010000640">
    <property type="protein sequence ID" value="KAJ8310341.1"/>
    <property type="molecule type" value="Genomic_DNA"/>
</dbReference>
<keyword evidence="7 11" id="KW-1133">Transmembrane helix</keyword>
<keyword evidence="9" id="KW-0325">Glycoprotein</keyword>
<evidence type="ECO:0000313" key="12">
    <source>
        <dbReference type="EMBL" id="KAJ8310341.1"/>
    </source>
</evidence>
<evidence type="ECO:0008006" key="14">
    <source>
        <dbReference type="Google" id="ProtNLM"/>
    </source>
</evidence>
<evidence type="ECO:0000313" key="13">
    <source>
        <dbReference type="Proteomes" id="UP001217089"/>
    </source>
</evidence>
<evidence type="ECO:0000256" key="8">
    <source>
        <dbReference type="ARBA" id="ARBA00023136"/>
    </source>
</evidence>
<dbReference type="InterPro" id="IPR003406">
    <property type="entry name" value="Glyco_trans_14"/>
</dbReference>
<reference evidence="12 13" key="1">
    <citation type="submission" date="2022-12" db="EMBL/GenBank/DDBJ databases">
        <title>Chromosome-level genome of Tegillarca granosa.</title>
        <authorList>
            <person name="Kim J."/>
        </authorList>
    </citation>
    <scope>NUCLEOTIDE SEQUENCE [LARGE SCALE GENOMIC DNA]</scope>
    <source>
        <strain evidence="12">Teg-2019</strain>
        <tissue evidence="12">Adductor muscle</tissue>
    </source>
</reference>
<keyword evidence="8 11" id="KW-0472">Membrane</keyword>
<evidence type="ECO:0000256" key="6">
    <source>
        <dbReference type="ARBA" id="ARBA00022968"/>
    </source>
</evidence>
<evidence type="ECO:0000256" key="3">
    <source>
        <dbReference type="ARBA" id="ARBA00022676"/>
    </source>
</evidence>
<dbReference type="Proteomes" id="UP001217089">
    <property type="component" value="Unassembled WGS sequence"/>
</dbReference>